<feature type="compositionally biased region" description="Polar residues" evidence="1">
    <location>
        <begin position="63"/>
        <end position="111"/>
    </location>
</feature>
<gene>
    <name evidence="2" type="ORF">UFOPK1722_00376</name>
</gene>
<name>A0A6J6E466_9ZZZZ</name>
<feature type="region of interest" description="Disordered" evidence="1">
    <location>
        <begin position="60"/>
        <end position="112"/>
    </location>
</feature>
<organism evidence="2">
    <name type="scientific">freshwater metagenome</name>
    <dbReference type="NCBI Taxonomy" id="449393"/>
    <lineage>
        <taxon>unclassified sequences</taxon>
        <taxon>metagenomes</taxon>
        <taxon>ecological metagenomes</taxon>
    </lineage>
</organism>
<dbReference type="EMBL" id="CAEZTS010000021">
    <property type="protein sequence ID" value="CAB4570977.1"/>
    <property type="molecule type" value="Genomic_DNA"/>
</dbReference>
<evidence type="ECO:0000313" key="2">
    <source>
        <dbReference type="EMBL" id="CAB4570977.1"/>
    </source>
</evidence>
<reference evidence="2" key="1">
    <citation type="submission" date="2020-05" db="EMBL/GenBank/DDBJ databases">
        <authorList>
            <person name="Chiriac C."/>
            <person name="Salcher M."/>
            <person name="Ghai R."/>
            <person name="Kavagutti S V."/>
        </authorList>
    </citation>
    <scope>NUCLEOTIDE SEQUENCE</scope>
</reference>
<dbReference type="AlphaFoldDB" id="A0A6J6E466"/>
<protein>
    <submittedName>
        <fullName evidence="2">Unannotated protein</fullName>
    </submittedName>
</protein>
<accession>A0A6J6E466</accession>
<sequence length="221" mass="23395">MSAHAGQCSASAAWISIMPLMLQAAPMLGNDVLMSTRFHPKSAIRPSMRDESTFHIAGEITAPPQSGTTATRFPRNVSRNVPSRGSHGSVSARLNGSRASRPAHTSNQRAVSRTLRDTHPAFTVRLPSWAWGARGMRPNVAFRPTKPVNPAGIRMDPPPSPAVANVTRPPATAAALPPEEPPGVRPCRHGLCVAPFSTVRVTFTPPNSLAVVRPASTAPAS</sequence>
<proteinExistence type="predicted"/>
<evidence type="ECO:0000256" key="1">
    <source>
        <dbReference type="SAM" id="MobiDB-lite"/>
    </source>
</evidence>